<protein>
    <submittedName>
        <fullName evidence="1">Uncharacterized protein</fullName>
    </submittedName>
</protein>
<dbReference type="AlphaFoldDB" id="Q3A087"/>
<sequence length="65" mass="7389">MFRCAQGRSIYFVCRRLFPLHREDGNGRSDLEDLCGFAIGRFAGCGATRYRATVGCRHFRKTRAG</sequence>
<keyword evidence="2" id="KW-1185">Reference proteome</keyword>
<reference evidence="1 2" key="2">
    <citation type="journal article" date="2012" name="BMC Genomics">
        <title>The genome of Pelobacter carbinolicus reveals surprising metabolic capabilities and physiological features.</title>
        <authorList>
            <person name="Aklujkar M."/>
            <person name="Haveman S.A."/>
            <person name="Didonato R.Jr."/>
            <person name="Chertkov O."/>
            <person name="Han C.S."/>
            <person name="Land M.L."/>
            <person name="Brown P."/>
            <person name="Lovley D.R."/>
        </authorList>
    </citation>
    <scope>NUCLEOTIDE SEQUENCE [LARGE SCALE GENOMIC DNA]</scope>
    <source>
        <strain evidence="2">DSM 2380 / NBRC 103641 / GraBd1</strain>
    </source>
</reference>
<proteinExistence type="predicted"/>
<name>Q3A087_SYNC1</name>
<evidence type="ECO:0000313" key="1">
    <source>
        <dbReference type="EMBL" id="ABA90220.2"/>
    </source>
</evidence>
<organism evidence="1 2">
    <name type="scientific">Syntrophotalea carbinolica (strain DSM 2380 / NBRC 103641 / GraBd1)</name>
    <name type="common">Pelobacter carbinolicus</name>
    <dbReference type="NCBI Taxonomy" id="338963"/>
    <lineage>
        <taxon>Bacteria</taxon>
        <taxon>Pseudomonadati</taxon>
        <taxon>Thermodesulfobacteriota</taxon>
        <taxon>Desulfuromonadia</taxon>
        <taxon>Desulfuromonadales</taxon>
        <taxon>Syntrophotaleaceae</taxon>
        <taxon>Syntrophotalea</taxon>
    </lineage>
</organism>
<reference evidence="2" key="1">
    <citation type="submission" date="2005-10" db="EMBL/GenBank/DDBJ databases">
        <title>Complete sequence of Pelobacter carbinolicus DSM 2380.</title>
        <authorList>
            <person name="Copeland A."/>
            <person name="Lucas S."/>
            <person name="Lapidus A."/>
            <person name="Barry K."/>
            <person name="Detter J.C."/>
            <person name="Glavina T."/>
            <person name="Hammon N."/>
            <person name="Israni S."/>
            <person name="Pitluck S."/>
            <person name="Chertkov O."/>
            <person name="Schmutz J."/>
            <person name="Larimer F."/>
            <person name="Land M."/>
            <person name="Kyrpides N."/>
            <person name="Ivanova N."/>
            <person name="Richardson P."/>
        </authorList>
    </citation>
    <scope>NUCLEOTIDE SEQUENCE [LARGE SCALE GENOMIC DNA]</scope>
    <source>
        <strain evidence="2">DSM 2380 / NBRC 103641 / GraBd1</strain>
    </source>
</reference>
<dbReference type="KEGG" id="pca:Pcar_2985"/>
<accession>Q3A087</accession>
<gene>
    <name evidence="1" type="ordered locus">Pcar_2985</name>
</gene>
<dbReference type="Proteomes" id="UP000002534">
    <property type="component" value="Chromosome"/>
</dbReference>
<dbReference type="EMBL" id="CP000142">
    <property type="protein sequence ID" value="ABA90220.2"/>
    <property type="molecule type" value="Genomic_DNA"/>
</dbReference>
<evidence type="ECO:0000313" key="2">
    <source>
        <dbReference type="Proteomes" id="UP000002534"/>
    </source>
</evidence>
<dbReference type="HOGENOM" id="CLU_2845919_0_0_7"/>